<feature type="transmembrane region" description="Helical" evidence="5">
    <location>
        <begin position="30"/>
        <end position="52"/>
    </location>
</feature>
<dbReference type="EMBL" id="LDTZ01000022">
    <property type="protein sequence ID" value="KNA89789.1"/>
    <property type="molecule type" value="Genomic_DNA"/>
</dbReference>
<dbReference type="Pfam" id="PF02674">
    <property type="entry name" value="Colicin_V"/>
    <property type="match status" value="1"/>
</dbReference>
<dbReference type="Pfam" id="PF13365">
    <property type="entry name" value="Trypsin_2"/>
    <property type="match status" value="1"/>
</dbReference>
<dbReference type="PRINTS" id="PR00834">
    <property type="entry name" value="PROTEASES2C"/>
</dbReference>
<feature type="transmembrane region" description="Helical" evidence="5">
    <location>
        <begin position="64"/>
        <end position="87"/>
    </location>
</feature>
<keyword evidence="2 5" id="KW-0812">Transmembrane</keyword>
<evidence type="ECO:0000256" key="4">
    <source>
        <dbReference type="ARBA" id="ARBA00023136"/>
    </source>
</evidence>
<evidence type="ECO:0000256" key="5">
    <source>
        <dbReference type="SAM" id="Phobius"/>
    </source>
</evidence>
<name>A0ABR5I807_9ACTN</name>
<dbReference type="PANTHER" id="PTHR43019:SF23">
    <property type="entry name" value="PROTEASE DO-LIKE 5, CHLOROPLASTIC"/>
    <property type="match status" value="1"/>
</dbReference>
<accession>A0ABR5I807</accession>
<comment type="subcellular location">
    <subcellularLocation>
        <location evidence="1">Membrane</location>
        <topology evidence="1">Multi-pass membrane protein</topology>
    </subcellularLocation>
</comment>
<dbReference type="GO" id="GO:0006508">
    <property type="term" value="P:proteolysis"/>
    <property type="evidence" value="ECO:0007669"/>
    <property type="project" value="UniProtKB-KW"/>
</dbReference>
<gene>
    <name evidence="6" type="ORF">ABW18_19090</name>
</gene>
<feature type="transmembrane region" description="Helical" evidence="5">
    <location>
        <begin position="99"/>
        <end position="120"/>
    </location>
</feature>
<dbReference type="SUPFAM" id="SSF50494">
    <property type="entry name" value="Trypsin-like serine proteases"/>
    <property type="match status" value="1"/>
</dbReference>
<keyword evidence="4 5" id="KW-0472">Membrane</keyword>
<dbReference type="GO" id="GO:0008233">
    <property type="term" value="F:peptidase activity"/>
    <property type="evidence" value="ECO:0007669"/>
    <property type="project" value="UniProtKB-KW"/>
</dbReference>
<feature type="transmembrane region" description="Helical" evidence="5">
    <location>
        <begin position="6"/>
        <end position="23"/>
    </location>
</feature>
<reference evidence="6 7" key="1">
    <citation type="submission" date="2015-05" db="EMBL/GenBank/DDBJ databases">
        <title>Draft genome sequence of the bacterium Gordonia jacobaea a new member of the Gordonia genus.</title>
        <authorList>
            <person name="Jimenez-Galisteo G."/>
            <person name="Dominguez A."/>
            <person name="Munoz E."/>
            <person name="Vinas M."/>
        </authorList>
    </citation>
    <scope>NUCLEOTIDE SEQUENCE [LARGE SCALE GENOMIC DNA]</scope>
    <source>
        <strain evidence="7">mv1</strain>
    </source>
</reference>
<organism evidence="6 7">
    <name type="scientific">Gordonia jacobaea</name>
    <dbReference type="NCBI Taxonomy" id="122202"/>
    <lineage>
        <taxon>Bacteria</taxon>
        <taxon>Bacillati</taxon>
        <taxon>Actinomycetota</taxon>
        <taxon>Actinomycetes</taxon>
        <taxon>Mycobacteriales</taxon>
        <taxon>Gordoniaceae</taxon>
        <taxon>Gordonia</taxon>
    </lineage>
</organism>
<dbReference type="Gene3D" id="2.40.10.10">
    <property type="entry name" value="Trypsin-like serine proteases"/>
    <property type="match status" value="2"/>
</dbReference>
<evidence type="ECO:0000256" key="1">
    <source>
        <dbReference type="ARBA" id="ARBA00004141"/>
    </source>
</evidence>
<evidence type="ECO:0000256" key="3">
    <source>
        <dbReference type="ARBA" id="ARBA00022989"/>
    </source>
</evidence>
<evidence type="ECO:0000313" key="7">
    <source>
        <dbReference type="Proteomes" id="UP000037247"/>
    </source>
</evidence>
<dbReference type="NCBIfam" id="NF033740">
    <property type="entry name" value="MarP_fam_protase"/>
    <property type="match status" value="1"/>
</dbReference>
<dbReference type="InterPro" id="IPR043504">
    <property type="entry name" value="Peptidase_S1_PA_chymotrypsin"/>
</dbReference>
<keyword evidence="6" id="KW-0645">Protease</keyword>
<evidence type="ECO:0000256" key="2">
    <source>
        <dbReference type="ARBA" id="ARBA00022692"/>
    </source>
</evidence>
<dbReference type="PANTHER" id="PTHR43019">
    <property type="entry name" value="SERINE ENDOPROTEASE DEGS"/>
    <property type="match status" value="1"/>
</dbReference>
<sequence>MSGSTWVDVIVIALALLAALSGWRQGAVASGLAVVGVILGAIAGILIAPHVLSRIDDRSMRLVVGVALLVVLVIIGETSGMVLGRAARGGIRSTALRHVDSVIGLMLQVVAVLVAAWLLAIPLGRASSPEIASAVRGSTILGGVDSFAPTWLRDFPTRELGPMLDDSGLPQVIGPFVQTPVANVGPPDTSLEDSAVVSRVRPSVVKIEGVAPSCQQALEGSGFVVSAERVMTNAHVVAGTRRLTVQTVGGDSLAAKVVLFDSRNDIAVLDVPGLRVSALQFDDSSAKPGADAIVLGYPEAGPFTSTAVRVRETINLSGPDIYRTDQVLREVYTVRGTIRQGNSGGPMISPDGDVLGVVFGAAEDTADDTGFVLTAKQVKSDLDASERRTARVSTGQCVHS</sequence>
<keyword evidence="7" id="KW-1185">Reference proteome</keyword>
<keyword evidence="3 5" id="KW-1133">Transmembrane helix</keyword>
<dbReference type="InterPro" id="IPR009003">
    <property type="entry name" value="Peptidase_S1_PA"/>
</dbReference>
<dbReference type="Proteomes" id="UP000037247">
    <property type="component" value="Unassembled WGS sequence"/>
</dbReference>
<dbReference type="RefSeq" id="WP_049700570.1">
    <property type="nucleotide sequence ID" value="NZ_CBDRLS010000001.1"/>
</dbReference>
<dbReference type="InterPro" id="IPR003825">
    <property type="entry name" value="Colicin-V_CvpA"/>
</dbReference>
<protein>
    <submittedName>
        <fullName evidence="6">Serine protease</fullName>
    </submittedName>
</protein>
<evidence type="ECO:0000313" key="6">
    <source>
        <dbReference type="EMBL" id="KNA89789.1"/>
    </source>
</evidence>
<keyword evidence="6" id="KW-0378">Hydrolase</keyword>
<dbReference type="InterPro" id="IPR047680">
    <property type="entry name" value="MarP-like"/>
</dbReference>
<comment type="caution">
    <text evidence="6">The sequence shown here is derived from an EMBL/GenBank/DDBJ whole genome shotgun (WGS) entry which is preliminary data.</text>
</comment>
<proteinExistence type="predicted"/>
<dbReference type="InterPro" id="IPR001940">
    <property type="entry name" value="Peptidase_S1C"/>
</dbReference>